<feature type="transmembrane region" description="Helical" evidence="1">
    <location>
        <begin position="56"/>
        <end position="76"/>
    </location>
</feature>
<dbReference type="InterPro" id="IPR007498">
    <property type="entry name" value="PqiA-like"/>
</dbReference>
<keyword evidence="1" id="KW-0812">Transmembrane</keyword>
<dbReference type="AlphaFoldDB" id="A0A662ZCB4"/>
<protein>
    <submittedName>
        <fullName evidence="2">Paraquat-inducible protein A</fullName>
    </submittedName>
</protein>
<reference evidence="2 3" key="1">
    <citation type="submission" date="2016-10" db="EMBL/GenBank/DDBJ databases">
        <authorList>
            <person name="Varghese N."/>
            <person name="Submissions S."/>
        </authorList>
    </citation>
    <scope>NUCLEOTIDE SEQUENCE [LARGE SCALE GENOMIC DNA]</scope>
    <source>
        <strain evidence="2 3">22B</strain>
    </source>
</reference>
<dbReference type="EMBL" id="FOSF01000049">
    <property type="protein sequence ID" value="SFK28774.1"/>
    <property type="molecule type" value="Genomic_DNA"/>
</dbReference>
<proteinExistence type="predicted"/>
<organism evidence="2 3">
    <name type="scientific">Succinivibrio dextrinosolvens</name>
    <dbReference type="NCBI Taxonomy" id="83771"/>
    <lineage>
        <taxon>Bacteria</taxon>
        <taxon>Pseudomonadati</taxon>
        <taxon>Pseudomonadota</taxon>
        <taxon>Gammaproteobacteria</taxon>
        <taxon>Aeromonadales</taxon>
        <taxon>Succinivibrionaceae</taxon>
        <taxon>Succinivibrio</taxon>
    </lineage>
</organism>
<dbReference type="RefSeq" id="WP_074841264.1">
    <property type="nucleotide sequence ID" value="NZ_FOSF01000049.1"/>
</dbReference>
<sequence>MSEEKQGPSSESYVEICHCCDMGVTLPTKPEPGKVYRCPRCGAVLIRAKEYSLQTVGIMALSALIMLFAALTQPFMTLEQFGVSNGMSLYNVLTTLRLDWGGLLYIFMAVTLFMPLVVLFLAVSVGIFGILPTLFTLKIFSFCHRYCMVDVFIVGVLISLIKLTSLAHVSFHFGFFSAIIFSVMMAWCWMHFRPVRLWELKAH</sequence>
<keyword evidence="1" id="KW-1133">Transmembrane helix</keyword>
<dbReference type="OrthoDB" id="9807787at2"/>
<feature type="transmembrane region" description="Helical" evidence="1">
    <location>
        <begin position="173"/>
        <end position="192"/>
    </location>
</feature>
<name>A0A662ZCB4_9GAMM</name>
<keyword evidence="1" id="KW-0472">Membrane</keyword>
<accession>A0A662ZCB4</accession>
<dbReference type="Proteomes" id="UP000243374">
    <property type="component" value="Unassembled WGS sequence"/>
</dbReference>
<keyword evidence="3" id="KW-1185">Reference proteome</keyword>
<feature type="transmembrane region" description="Helical" evidence="1">
    <location>
        <begin position="103"/>
        <end position="131"/>
    </location>
</feature>
<gene>
    <name evidence="2" type="ORF">SAMN04487865_10497</name>
</gene>
<evidence type="ECO:0000313" key="2">
    <source>
        <dbReference type="EMBL" id="SFK28774.1"/>
    </source>
</evidence>
<evidence type="ECO:0000256" key="1">
    <source>
        <dbReference type="SAM" id="Phobius"/>
    </source>
</evidence>
<feature type="transmembrane region" description="Helical" evidence="1">
    <location>
        <begin position="143"/>
        <end position="161"/>
    </location>
</feature>
<dbReference type="Pfam" id="PF04403">
    <property type="entry name" value="PqiA"/>
    <property type="match status" value="1"/>
</dbReference>
<evidence type="ECO:0000313" key="3">
    <source>
        <dbReference type="Proteomes" id="UP000243374"/>
    </source>
</evidence>